<evidence type="ECO:0000256" key="1">
    <source>
        <dbReference type="SAM" id="Phobius"/>
    </source>
</evidence>
<accession>A0A6S6PCL8</accession>
<organism evidence="2 3">
    <name type="scientific">Mycolicibacterium litorale</name>
    <dbReference type="NCBI Taxonomy" id="758802"/>
    <lineage>
        <taxon>Bacteria</taxon>
        <taxon>Bacillati</taxon>
        <taxon>Actinomycetota</taxon>
        <taxon>Actinomycetes</taxon>
        <taxon>Mycobacteriales</taxon>
        <taxon>Mycobacteriaceae</taxon>
        <taxon>Mycolicibacterium</taxon>
    </lineage>
</organism>
<protein>
    <submittedName>
        <fullName evidence="2">Putative membrane protein</fullName>
    </submittedName>
</protein>
<evidence type="ECO:0000313" key="3">
    <source>
        <dbReference type="Proteomes" id="UP000515734"/>
    </source>
</evidence>
<feature type="transmembrane region" description="Helical" evidence="1">
    <location>
        <begin position="30"/>
        <end position="48"/>
    </location>
</feature>
<feature type="transmembrane region" description="Helical" evidence="1">
    <location>
        <begin position="143"/>
        <end position="164"/>
    </location>
</feature>
<gene>
    <name evidence="2" type="ORF">NIIDNTM18_51200</name>
</gene>
<dbReference type="EMBL" id="AP023287">
    <property type="protein sequence ID" value="BCI55842.1"/>
    <property type="molecule type" value="Genomic_DNA"/>
</dbReference>
<dbReference type="AlphaFoldDB" id="A0A6S6PCL8"/>
<evidence type="ECO:0000313" key="2">
    <source>
        <dbReference type="EMBL" id="BCI55842.1"/>
    </source>
</evidence>
<dbReference type="PANTHER" id="PTHR42305">
    <property type="entry name" value="MEMBRANE PROTEIN RV1733C-RELATED"/>
    <property type="match status" value="1"/>
</dbReference>
<keyword evidence="1" id="KW-0812">Transmembrane</keyword>
<keyword evidence="1" id="KW-0472">Membrane</keyword>
<dbReference type="InterPro" id="IPR039708">
    <property type="entry name" value="MT1774/Rv1733c-like"/>
</dbReference>
<dbReference type="PANTHER" id="PTHR42305:SF1">
    <property type="entry name" value="MEMBRANE PROTEIN RV1733C-RELATED"/>
    <property type="match status" value="1"/>
</dbReference>
<proteinExistence type="predicted"/>
<dbReference type="Proteomes" id="UP000515734">
    <property type="component" value="Chromosome"/>
</dbReference>
<reference evidence="2 3" key="1">
    <citation type="submission" date="2020-07" db="EMBL/GenBank/DDBJ databases">
        <title>Complete genome sequence of Mycolicibacterium litorale like strain isolated from cardiac implantable electronic device infection.</title>
        <authorList>
            <person name="Fukano H."/>
            <person name="Miyama H."/>
            <person name="Hoshino Y."/>
        </authorList>
    </citation>
    <scope>NUCLEOTIDE SEQUENCE [LARGE SCALE GENOMIC DNA]</scope>
    <source>
        <strain evidence="2 3">NIIDNTM18</strain>
    </source>
</reference>
<sequence length="194" mass="20744">MSLFVRLRCTLRRLAGGPLVRFVDRVEASATLMAAVLLVVAGFVAVHISTAVRDDQLRAAEIEAANRHAVEAVALDRSKAKPQRSMTTFTVQVQWFANGVTRDTIVEVPHAVKQGDRVGIWIDTQGNVASAPLSADDARARGVGAGIGMWLASLSVVTAALLVLRRALNRARYRAWDRDLVLLVGGGGSAAHSP</sequence>
<keyword evidence="1" id="KW-1133">Transmembrane helix</keyword>
<dbReference type="RefSeq" id="WP_185293482.1">
    <property type="nucleotide sequence ID" value="NZ_AP023287.1"/>
</dbReference>
<name>A0A6S6PCL8_9MYCO</name>